<dbReference type="STRING" id="996801.BW723_04620"/>
<gene>
    <name evidence="3" type="ORF">LPB301_11090</name>
</gene>
<feature type="modified residue" description="4-aspartylphosphate" evidence="1">
    <location>
        <position position="60"/>
    </location>
</feature>
<evidence type="ECO:0000313" key="4">
    <source>
        <dbReference type="Proteomes" id="UP000092612"/>
    </source>
</evidence>
<proteinExistence type="predicted"/>
<dbReference type="PANTHER" id="PTHR45526">
    <property type="entry name" value="TRANSCRIPTIONAL REGULATORY PROTEIN DPIA"/>
    <property type="match status" value="1"/>
</dbReference>
<dbReference type="AlphaFoldDB" id="A0A1B8TV11"/>
<dbReference type="Gene3D" id="3.40.50.2300">
    <property type="match status" value="1"/>
</dbReference>
<dbReference type="SUPFAM" id="SSF52172">
    <property type="entry name" value="CheY-like"/>
    <property type="match status" value="1"/>
</dbReference>
<dbReference type="InterPro" id="IPR001789">
    <property type="entry name" value="Sig_transdc_resp-reg_receiver"/>
</dbReference>
<dbReference type="GO" id="GO:0000156">
    <property type="term" value="F:phosphorelay response regulator activity"/>
    <property type="evidence" value="ECO:0007669"/>
    <property type="project" value="TreeGrafter"/>
</dbReference>
<dbReference type="KEGG" id="prn:BW723_04620"/>
<protein>
    <recommendedName>
        <fullName evidence="2">Response regulatory domain-containing protein</fullName>
    </recommendedName>
</protein>
<dbReference type="Proteomes" id="UP000092612">
    <property type="component" value="Unassembled WGS sequence"/>
</dbReference>
<dbReference type="SMART" id="SM00448">
    <property type="entry name" value="REC"/>
    <property type="match status" value="1"/>
</dbReference>
<dbReference type="PANTHER" id="PTHR45526:SF1">
    <property type="entry name" value="TRANSCRIPTIONAL REGULATORY PROTEIN DCUR-RELATED"/>
    <property type="match status" value="1"/>
</dbReference>
<dbReference type="InterPro" id="IPR051271">
    <property type="entry name" value="2C-system_Tx_regulators"/>
</dbReference>
<dbReference type="InterPro" id="IPR011006">
    <property type="entry name" value="CheY-like_superfamily"/>
</dbReference>
<dbReference type="RefSeq" id="WP_068361620.1">
    <property type="nucleotide sequence ID" value="NZ_CP019337.1"/>
</dbReference>
<dbReference type="EMBL" id="LSFL01000035">
    <property type="protein sequence ID" value="OBY63359.1"/>
    <property type="molecule type" value="Genomic_DNA"/>
</dbReference>
<keyword evidence="1" id="KW-0597">Phosphoprotein</keyword>
<sequence>MLLNSELNNLLIVEDNFFIKKKIFNATREFSCIGDIFLTETLQKAISYINENKFEFIILDLKLPDGNGLELLKLLKEKHIETKVFIFSMSTELKRICLKYGAFAFFDKANDFDKLIETIKTKN</sequence>
<organism evidence="3 4">
    <name type="scientific">Polaribacter reichenbachii</name>
    <dbReference type="NCBI Taxonomy" id="996801"/>
    <lineage>
        <taxon>Bacteria</taxon>
        <taxon>Pseudomonadati</taxon>
        <taxon>Bacteroidota</taxon>
        <taxon>Flavobacteriia</taxon>
        <taxon>Flavobacteriales</taxon>
        <taxon>Flavobacteriaceae</taxon>
    </lineage>
</organism>
<dbReference type="Pfam" id="PF00072">
    <property type="entry name" value="Response_reg"/>
    <property type="match status" value="1"/>
</dbReference>
<comment type="caution">
    <text evidence="3">The sequence shown here is derived from an EMBL/GenBank/DDBJ whole genome shotgun (WGS) entry which is preliminary data.</text>
</comment>
<accession>A0A1B8TV11</accession>
<dbReference type="PROSITE" id="PS50110">
    <property type="entry name" value="RESPONSE_REGULATORY"/>
    <property type="match status" value="1"/>
</dbReference>
<evidence type="ECO:0000256" key="1">
    <source>
        <dbReference type="PROSITE-ProRule" id="PRU00169"/>
    </source>
</evidence>
<feature type="domain" description="Response regulatory" evidence="2">
    <location>
        <begin position="9"/>
        <end position="123"/>
    </location>
</feature>
<name>A0A1B8TV11_9FLAO</name>
<evidence type="ECO:0000313" key="3">
    <source>
        <dbReference type="EMBL" id="OBY63359.1"/>
    </source>
</evidence>
<keyword evidence="4" id="KW-1185">Reference proteome</keyword>
<reference evidence="4" key="1">
    <citation type="submission" date="2016-02" db="EMBL/GenBank/DDBJ databases">
        <title>Paenibacillus sp. LPB0068, isolated from Crassostrea gigas.</title>
        <authorList>
            <person name="Shin S.-K."/>
            <person name="Yi H."/>
        </authorList>
    </citation>
    <scope>NUCLEOTIDE SEQUENCE [LARGE SCALE GENOMIC DNA]</scope>
    <source>
        <strain evidence="4">KCTC 23969</strain>
    </source>
</reference>
<evidence type="ECO:0000259" key="2">
    <source>
        <dbReference type="PROSITE" id="PS50110"/>
    </source>
</evidence>